<sequence>MFLKILILGYRYVLPQQSSNTCTLVSTSTVDTMSTTRLARSVLMEATASPVRNFLPMELKKRIVRRDTYITQAVKSISSNNNTITDNHEDIVTFIILYTDSENFGAG</sequence>
<dbReference type="Proteomes" id="UP001195483">
    <property type="component" value="Unassembled WGS sequence"/>
</dbReference>
<reference evidence="1" key="3">
    <citation type="submission" date="2023-05" db="EMBL/GenBank/DDBJ databases">
        <authorList>
            <person name="Smith C.H."/>
        </authorList>
    </citation>
    <scope>NUCLEOTIDE SEQUENCE</scope>
    <source>
        <strain evidence="1">CHS0354</strain>
        <tissue evidence="1">Mantle</tissue>
    </source>
</reference>
<name>A0AAE0T0A8_9BIVA</name>
<feature type="non-terminal residue" evidence="1">
    <location>
        <position position="107"/>
    </location>
</feature>
<keyword evidence="2" id="KW-1185">Reference proteome</keyword>
<accession>A0AAE0T0A8</accession>
<comment type="caution">
    <text evidence="1">The sequence shown here is derived from an EMBL/GenBank/DDBJ whole genome shotgun (WGS) entry which is preliminary data.</text>
</comment>
<evidence type="ECO:0000313" key="1">
    <source>
        <dbReference type="EMBL" id="KAK3601437.1"/>
    </source>
</evidence>
<proteinExistence type="predicted"/>
<reference evidence="1" key="2">
    <citation type="journal article" date="2021" name="Genome Biol. Evol.">
        <title>Developing a high-quality reference genome for a parasitic bivalve with doubly uniparental inheritance (Bivalvia: Unionida).</title>
        <authorList>
            <person name="Smith C.H."/>
        </authorList>
    </citation>
    <scope>NUCLEOTIDE SEQUENCE</scope>
    <source>
        <strain evidence="1">CHS0354</strain>
        <tissue evidence="1">Mantle</tissue>
    </source>
</reference>
<dbReference type="AlphaFoldDB" id="A0AAE0T0A8"/>
<organism evidence="1 2">
    <name type="scientific">Potamilus streckersoni</name>
    <dbReference type="NCBI Taxonomy" id="2493646"/>
    <lineage>
        <taxon>Eukaryota</taxon>
        <taxon>Metazoa</taxon>
        <taxon>Spiralia</taxon>
        <taxon>Lophotrochozoa</taxon>
        <taxon>Mollusca</taxon>
        <taxon>Bivalvia</taxon>
        <taxon>Autobranchia</taxon>
        <taxon>Heteroconchia</taxon>
        <taxon>Palaeoheterodonta</taxon>
        <taxon>Unionida</taxon>
        <taxon>Unionoidea</taxon>
        <taxon>Unionidae</taxon>
        <taxon>Ambleminae</taxon>
        <taxon>Lampsilini</taxon>
        <taxon>Potamilus</taxon>
    </lineage>
</organism>
<protein>
    <submittedName>
        <fullName evidence="1">Uncharacterized protein</fullName>
    </submittedName>
</protein>
<reference evidence="1" key="1">
    <citation type="journal article" date="2021" name="Genome Biol. Evol.">
        <title>A High-Quality Reference Genome for a Parasitic Bivalve with Doubly Uniparental Inheritance (Bivalvia: Unionida).</title>
        <authorList>
            <person name="Smith C.H."/>
        </authorList>
    </citation>
    <scope>NUCLEOTIDE SEQUENCE</scope>
    <source>
        <strain evidence="1">CHS0354</strain>
    </source>
</reference>
<gene>
    <name evidence="1" type="ORF">CHS0354_033561</name>
</gene>
<dbReference type="EMBL" id="JAEAOA010001967">
    <property type="protein sequence ID" value="KAK3601437.1"/>
    <property type="molecule type" value="Genomic_DNA"/>
</dbReference>
<evidence type="ECO:0000313" key="2">
    <source>
        <dbReference type="Proteomes" id="UP001195483"/>
    </source>
</evidence>